<dbReference type="InParanoid" id="A0A6P8SIR0"/>
<evidence type="ECO:0000256" key="11">
    <source>
        <dbReference type="SAM" id="SignalP"/>
    </source>
</evidence>
<evidence type="ECO:0000256" key="5">
    <source>
        <dbReference type="ARBA" id="ARBA00023136"/>
    </source>
</evidence>
<feature type="domain" description="Ig-like" evidence="12">
    <location>
        <begin position="257"/>
        <end position="326"/>
    </location>
</feature>
<evidence type="ECO:0000256" key="2">
    <source>
        <dbReference type="ARBA" id="ARBA00022692"/>
    </source>
</evidence>
<dbReference type="InterPro" id="IPR013162">
    <property type="entry name" value="CD80_C2-set"/>
</dbReference>
<dbReference type="InterPro" id="IPR003598">
    <property type="entry name" value="Ig_sub2"/>
</dbReference>
<keyword evidence="13" id="KW-1185">Reference proteome</keyword>
<dbReference type="InterPro" id="IPR003599">
    <property type="entry name" value="Ig_sub"/>
</dbReference>
<dbReference type="Pfam" id="PF13895">
    <property type="entry name" value="Ig_2"/>
    <property type="match status" value="1"/>
</dbReference>
<feature type="compositionally biased region" description="Gly residues" evidence="9">
    <location>
        <begin position="608"/>
        <end position="619"/>
    </location>
</feature>
<dbReference type="GeneID" id="117369054"/>
<dbReference type="Pfam" id="PF07686">
    <property type="entry name" value="V-set"/>
    <property type="match status" value="1"/>
</dbReference>
<keyword evidence="11" id="KW-0732">Signal</keyword>
<dbReference type="PROSITE" id="PS50835">
    <property type="entry name" value="IG_LIKE"/>
    <property type="match status" value="5"/>
</dbReference>
<dbReference type="FunCoup" id="A0A6P8SIR0">
    <property type="interactions" value="414"/>
</dbReference>
<dbReference type="SMART" id="SM00408">
    <property type="entry name" value="IGc2"/>
    <property type="match status" value="4"/>
</dbReference>
<dbReference type="PANTHER" id="PTHR11973:SF17">
    <property type="entry name" value="BASAL CELL ADHESION MOLECULE"/>
    <property type="match status" value="1"/>
</dbReference>
<feature type="signal peptide" evidence="11">
    <location>
        <begin position="1"/>
        <end position="25"/>
    </location>
</feature>
<keyword evidence="4 10" id="KW-1133">Transmembrane helix</keyword>
<dbReference type="SUPFAM" id="SSF48726">
    <property type="entry name" value="Immunoglobulin"/>
    <property type="match status" value="5"/>
</dbReference>
<dbReference type="OrthoDB" id="10010939at2759"/>
<dbReference type="Gene3D" id="2.60.40.10">
    <property type="entry name" value="Immunoglobulins"/>
    <property type="match status" value="5"/>
</dbReference>
<dbReference type="KEGG" id="gsh:117369054"/>
<organism evidence="13 14">
    <name type="scientific">Geotrypetes seraphini</name>
    <name type="common">Gaboon caecilian</name>
    <name type="synonym">Caecilia seraphini</name>
    <dbReference type="NCBI Taxonomy" id="260995"/>
    <lineage>
        <taxon>Eukaryota</taxon>
        <taxon>Metazoa</taxon>
        <taxon>Chordata</taxon>
        <taxon>Craniata</taxon>
        <taxon>Vertebrata</taxon>
        <taxon>Euteleostomi</taxon>
        <taxon>Amphibia</taxon>
        <taxon>Gymnophiona</taxon>
        <taxon>Geotrypetes</taxon>
    </lineage>
</organism>
<dbReference type="InterPro" id="IPR051116">
    <property type="entry name" value="Surface_Rcpt/Adhesion_Mol"/>
</dbReference>
<feature type="compositionally biased region" description="Basic and acidic residues" evidence="9">
    <location>
        <begin position="576"/>
        <end position="605"/>
    </location>
</feature>
<dbReference type="GO" id="GO:0005886">
    <property type="term" value="C:plasma membrane"/>
    <property type="evidence" value="ECO:0007669"/>
    <property type="project" value="TreeGrafter"/>
</dbReference>
<dbReference type="InterPro" id="IPR007110">
    <property type="entry name" value="Ig-like_dom"/>
</dbReference>
<comment type="subcellular location">
    <subcellularLocation>
        <location evidence="1">Membrane</location>
        <topology evidence="1">Single-pass type I membrane protein</topology>
    </subcellularLocation>
</comment>
<sequence>MAGTSGSDLWWTLLLPLLCLTVCFAEVVVSVPEFVEAELLKNIVIPCTHTITERPADYSVQWFIKDKNEERRRIAYRDEIGTSIDRNTEYTEKISVDQDFSLRITGVEVTDERVFYCQVMAGAAGNGEGMTSLKVYALPELQEVKKNEGTLSVTESSASEIGTCVGKNGNPAPTITWYKNGKVLPATTERNNDMYLVSRTVKEASGLYSVSSTLYLRPNKQDKDSEFYCRLQYLMPQGKTESVDSEVFSLKLHYYTENVKFELLSPLLIKEGDNVTLRCQADGYPPPTYDIYKVIDNTNEEILPNLEGLLVLEHVTKESSGTYQCQSLDFDSPPDILQIKDVDIFVNYLDPLILEPSKEAKVPFEGDLEMSCTGHGSKPVQLKWKKGEKLLSSSSTLSLKSLTYHSAGLYTCEASVPEVPGLHRSQSVHVIVQGKPKIEEKPYKSHVSKEGEKVTLTCLVFGHPKPEIFWSVPGVQPSMNHSRDLIMSTLTMEVTQKLIQSGVSCSASNSHGTTHHSFHLSMVPSTAAPSRAPIGTQQQGGSSTAVIAVIVCVLVLLLLVGLFYFLQKKGKLHCGKSEKKSLTHKEANTNEIVEMKTDKQHEHRGLLASGGGGHSGDQC</sequence>
<feature type="chain" id="PRO_5027731343" evidence="11">
    <location>
        <begin position="26"/>
        <end position="619"/>
    </location>
</feature>
<dbReference type="GO" id="GO:0005055">
    <property type="term" value="F:laminin receptor activity"/>
    <property type="evidence" value="ECO:0007669"/>
    <property type="project" value="TreeGrafter"/>
</dbReference>
<dbReference type="InterPro" id="IPR036179">
    <property type="entry name" value="Ig-like_dom_sf"/>
</dbReference>
<dbReference type="Pfam" id="PF08205">
    <property type="entry name" value="C2-set_2"/>
    <property type="match status" value="1"/>
</dbReference>
<keyword evidence="3" id="KW-0677">Repeat</keyword>
<keyword evidence="6" id="KW-1015">Disulfide bond</keyword>
<evidence type="ECO:0000256" key="4">
    <source>
        <dbReference type="ARBA" id="ARBA00022989"/>
    </source>
</evidence>
<evidence type="ECO:0000313" key="14">
    <source>
        <dbReference type="RefSeq" id="XP_033818855.1"/>
    </source>
</evidence>
<evidence type="ECO:0000259" key="12">
    <source>
        <dbReference type="PROSITE" id="PS50835"/>
    </source>
</evidence>
<feature type="domain" description="Ig-like" evidence="12">
    <location>
        <begin position="139"/>
        <end position="249"/>
    </location>
</feature>
<evidence type="ECO:0000256" key="1">
    <source>
        <dbReference type="ARBA" id="ARBA00004479"/>
    </source>
</evidence>
<evidence type="ECO:0000256" key="6">
    <source>
        <dbReference type="ARBA" id="ARBA00023157"/>
    </source>
</evidence>
<keyword evidence="7" id="KW-0325">Glycoprotein</keyword>
<evidence type="ECO:0000256" key="8">
    <source>
        <dbReference type="ARBA" id="ARBA00023319"/>
    </source>
</evidence>
<feature type="domain" description="Ig-like" evidence="12">
    <location>
        <begin position="16"/>
        <end position="136"/>
    </location>
</feature>
<name>A0A6P8SIR0_GEOSA</name>
<accession>A0A6P8SIR0</accession>
<keyword evidence="5 10" id="KW-0472">Membrane</keyword>
<feature type="region of interest" description="Disordered" evidence="9">
    <location>
        <begin position="576"/>
        <end position="619"/>
    </location>
</feature>
<feature type="transmembrane region" description="Helical" evidence="10">
    <location>
        <begin position="545"/>
        <end position="566"/>
    </location>
</feature>
<dbReference type="SMART" id="SM00409">
    <property type="entry name" value="IG"/>
    <property type="match status" value="4"/>
</dbReference>
<gene>
    <name evidence="14" type="primary">LOC117369054</name>
</gene>
<feature type="domain" description="Ig-like" evidence="12">
    <location>
        <begin position="351"/>
        <end position="429"/>
    </location>
</feature>
<evidence type="ECO:0000256" key="9">
    <source>
        <dbReference type="SAM" id="MobiDB-lite"/>
    </source>
</evidence>
<dbReference type="AlphaFoldDB" id="A0A6P8SIR0"/>
<protein>
    <submittedName>
        <fullName evidence="14">Basal cell adhesion molecule-like</fullName>
    </submittedName>
</protein>
<proteinExistence type="predicted"/>
<dbReference type="InterPro" id="IPR013106">
    <property type="entry name" value="Ig_V-set"/>
</dbReference>
<dbReference type="Pfam" id="PF13927">
    <property type="entry name" value="Ig_3"/>
    <property type="match status" value="2"/>
</dbReference>
<dbReference type="RefSeq" id="XP_033818855.1">
    <property type="nucleotide sequence ID" value="XM_033962964.1"/>
</dbReference>
<reference evidence="14" key="1">
    <citation type="submission" date="2025-08" db="UniProtKB">
        <authorList>
            <consortium name="RefSeq"/>
        </authorList>
    </citation>
    <scope>IDENTIFICATION</scope>
</reference>
<keyword evidence="2 10" id="KW-0812">Transmembrane</keyword>
<dbReference type="PANTHER" id="PTHR11973">
    <property type="entry name" value="CELL SURFACE GLYCOPROTEIN MUC18-RELATED"/>
    <property type="match status" value="1"/>
</dbReference>
<evidence type="ECO:0000256" key="7">
    <source>
        <dbReference type="ARBA" id="ARBA00023180"/>
    </source>
</evidence>
<feature type="domain" description="Ig-like" evidence="12">
    <location>
        <begin position="436"/>
        <end position="521"/>
    </location>
</feature>
<evidence type="ECO:0000256" key="10">
    <source>
        <dbReference type="SAM" id="Phobius"/>
    </source>
</evidence>
<evidence type="ECO:0000256" key="3">
    <source>
        <dbReference type="ARBA" id="ARBA00022737"/>
    </source>
</evidence>
<dbReference type="Proteomes" id="UP000515159">
    <property type="component" value="Chromosome 11"/>
</dbReference>
<dbReference type="InterPro" id="IPR013783">
    <property type="entry name" value="Ig-like_fold"/>
</dbReference>
<evidence type="ECO:0000313" key="13">
    <source>
        <dbReference type="Proteomes" id="UP000515159"/>
    </source>
</evidence>
<keyword evidence="8" id="KW-0393">Immunoglobulin domain</keyword>